<dbReference type="Proteomes" id="UP001313282">
    <property type="component" value="Unassembled WGS sequence"/>
</dbReference>
<reference evidence="1 2" key="1">
    <citation type="submission" date="2019-10" db="EMBL/GenBank/DDBJ databases">
        <authorList>
            <person name="Palmer J.M."/>
        </authorList>
    </citation>
    <scope>NUCLEOTIDE SEQUENCE [LARGE SCALE GENOMIC DNA]</scope>
    <source>
        <strain evidence="1 2">TWF718</strain>
    </source>
</reference>
<protein>
    <submittedName>
        <fullName evidence="1">Uncharacterized protein</fullName>
    </submittedName>
</protein>
<organism evidence="1 2">
    <name type="scientific">Orbilia javanica</name>
    <dbReference type="NCBI Taxonomy" id="47235"/>
    <lineage>
        <taxon>Eukaryota</taxon>
        <taxon>Fungi</taxon>
        <taxon>Dikarya</taxon>
        <taxon>Ascomycota</taxon>
        <taxon>Pezizomycotina</taxon>
        <taxon>Orbiliomycetes</taxon>
        <taxon>Orbiliales</taxon>
        <taxon>Orbiliaceae</taxon>
        <taxon>Orbilia</taxon>
    </lineage>
</organism>
<dbReference type="EMBL" id="JAVHNR010000001">
    <property type="protein sequence ID" value="KAK6357580.1"/>
    <property type="molecule type" value="Genomic_DNA"/>
</dbReference>
<comment type="caution">
    <text evidence="1">The sequence shown here is derived from an EMBL/GenBank/DDBJ whole genome shotgun (WGS) entry which is preliminary data.</text>
</comment>
<dbReference type="AlphaFoldDB" id="A0AAN8P306"/>
<evidence type="ECO:0000313" key="2">
    <source>
        <dbReference type="Proteomes" id="UP001313282"/>
    </source>
</evidence>
<name>A0AAN8P306_9PEZI</name>
<keyword evidence="2" id="KW-1185">Reference proteome</keyword>
<proteinExistence type="predicted"/>
<gene>
    <name evidence="1" type="ORF">TWF718_001888</name>
</gene>
<accession>A0AAN8P306</accession>
<sequence length="120" mass="13023">MSSYPTEEVLAEGGVRWILSNEEREHIGKLLDVEASTFGNVKGNVMNRSRVACKKCGKLSGLDDLVYGGVGLGVHTKGLMIDTLLHGPSGASPAHALDCSRCSEQFEGVFLWFSPSNWHM</sequence>
<evidence type="ECO:0000313" key="1">
    <source>
        <dbReference type="EMBL" id="KAK6357580.1"/>
    </source>
</evidence>